<sequence>MAYSMQKTYTCRFLLLCAYVSCISVRHIEDTCQDEGVTVGNSTGYRNLQRLLSHSLDFTTKVDTILRCIRNDATSITSAIPTAPFRAQLPP</sequence>
<accession>A0ABR1DNA9</accession>
<gene>
    <name evidence="2" type="primary">Necator_chrIV.g16676</name>
    <name evidence="2" type="ORF">RB195_003379</name>
</gene>
<organism evidence="2 3">
    <name type="scientific">Necator americanus</name>
    <name type="common">Human hookworm</name>
    <dbReference type="NCBI Taxonomy" id="51031"/>
    <lineage>
        <taxon>Eukaryota</taxon>
        <taxon>Metazoa</taxon>
        <taxon>Ecdysozoa</taxon>
        <taxon>Nematoda</taxon>
        <taxon>Chromadorea</taxon>
        <taxon>Rhabditida</taxon>
        <taxon>Rhabditina</taxon>
        <taxon>Rhabditomorpha</taxon>
        <taxon>Strongyloidea</taxon>
        <taxon>Ancylostomatidae</taxon>
        <taxon>Bunostominae</taxon>
        <taxon>Necator</taxon>
    </lineage>
</organism>
<evidence type="ECO:0000256" key="1">
    <source>
        <dbReference type="SAM" id="SignalP"/>
    </source>
</evidence>
<keyword evidence="1" id="KW-0732">Signal</keyword>
<dbReference type="Proteomes" id="UP001303046">
    <property type="component" value="Unassembled WGS sequence"/>
</dbReference>
<feature type="chain" id="PRO_5045482787" evidence="1">
    <location>
        <begin position="23"/>
        <end position="91"/>
    </location>
</feature>
<feature type="signal peptide" evidence="1">
    <location>
        <begin position="1"/>
        <end position="22"/>
    </location>
</feature>
<dbReference type="EMBL" id="JAVFWL010000004">
    <property type="protein sequence ID" value="KAK6751924.1"/>
    <property type="molecule type" value="Genomic_DNA"/>
</dbReference>
<protein>
    <submittedName>
        <fullName evidence="2">Uncharacterized protein</fullName>
    </submittedName>
</protein>
<proteinExistence type="predicted"/>
<evidence type="ECO:0000313" key="3">
    <source>
        <dbReference type="Proteomes" id="UP001303046"/>
    </source>
</evidence>
<comment type="caution">
    <text evidence="2">The sequence shown here is derived from an EMBL/GenBank/DDBJ whole genome shotgun (WGS) entry which is preliminary data.</text>
</comment>
<name>A0ABR1DNA9_NECAM</name>
<evidence type="ECO:0000313" key="2">
    <source>
        <dbReference type="EMBL" id="KAK6751924.1"/>
    </source>
</evidence>
<keyword evidence="3" id="KW-1185">Reference proteome</keyword>
<reference evidence="2 3" key="1">
    <citation type="submission" date="2023-08" db="EMBL/GenBank/DDBJ databases">
        <title>A Necator americanus chromosomal reference genome.</title>
        <authorList>
            <person name="Ilik V."/>
            <person name="Petrzelkova K.J."/>
            <person name="Pardy F."/>
            <person name="Fuh T."/>
            <person name="Niatou-Singa F.S."/>
            <person name="Gouil Q."/>
            <person name="Baker L."/>
            <person name="Ritchie M.E."/>
            <person name="Jex A.R."/>
            <person name="Gazzola D."/>
            <person name="Li H."/>
            <person name="Toshio Fujiwara R."/>
            <person name="Zhan B."/>
            <person name="Aroian R.V."/>
            <person name="Pafco B."/>
            <person name="Schwarz E.M."/>
        </authorList>
    </citation>
    <scope>NUCLEOTIDE SEQUENCE [LARGE SCALE GENOMIC DNA]</scope>
    <source>
        <strain evidence="2 3">Aroian</strain>
        <tissue evidence="2">Whole animal</tissue>
    </source>
</reference>